<gene>
    <name evidence="1" type="ORF">ACEZDB_33820</name>
</gene>
<dbReference type="EMBL" id="JBHEZY010000020">
    <property type="protein sequence ID" value="MFC1435629.1"/>
    <property type="molecule type" value="Genomic_DNA"/>
</dbReference>
<dbReference type="RefSeq" id="WP_380558924.1">
    <property type="nucleotide sequence ID" value="NZ_JBHEZY010000020.1"/>
</dbReference>
<proteinExistence type="predicted"/>
<name>A0ABV6XCH8_9ACTN</name>
<sequence>MSAVQRIGLDDIVAVAFPAGRSSAPPPDAAQGLRDLAATVAGRRAGGESVPSWAVQASTDRHTLELLARSVVNSRSAAAEIGALTQDSAASADSARAVADPDREIEGARVFGCLLYLTGHPHSARFWWQIAGGAGDSTSAYCLYLHHRQRGETHTAGLWLDTVAPGYAQPGLGAYAPSLPPLPQELMGGVFGTGAPPTQGGRLVGEGQLAGEVERLVVHLPGDDNDGIAVRPGPALAARLRELIPAGHSCTPARRPAVDE</sequence>
<accession>A0ABV6XCH8</accession>
<organism evidence="1 2">
    <name type="scientific">Streptacidiphilus alkalitolerans</name>
    <dbReference type="NCBI Taxonomy" id="3342712"/>
    <lineage>
        <taxon>Bacteria</taxon>
        <taxon>Bacillati</taxon>
        <taxon>Actinomycetota</taxon>
        <taxon>Actinomycetes</taxon>
        <taxon>Kitasatosporales</taxon>
        <taxon>Streptomycetaceae</taxon>
        <taxon>Streptacidiphilus</taxon>
    </lineage>
</organism>
<comment type="caution">
    <text evidence="1">The sequence shown here is derived from an EMBL/GenBank/DDBJ whole genome shotgun (WGS) entry which is preliminary data.</text>
</comment>
<protein>
    <submittedName>
        <fullName evidence="1">Uncharacterized protein</fullName>
    </submittedName>
</protein>
<evidence type="ECO:0000313" key="1">
    <source>
        <dbReference type="EMBL" id="MFC1435629.1"/>
    </source>
</evidence>
<evidence type="ECO:0000313" key="2">
    <source>
        <dbReference type="Proteomes" id="UP001592530"/>
    </source>
</evidence>
<dbReference type="Proteomes" id="UP001592530">
    <property type="component" value="Unassembled WGS sequence"/>
</dbReference>
<reference evidence="1 2" key="1">
    <citation type="submission" date="2024-09" db="EMBL/GenBank/DDBJ databases">
        <authorList>
            <person name="Lee S.D."/>
        </authorList>
    </citation>
    <scope>NUCLEOTIDE SEQUENCE [LARGE SCALE GENOMIC DNA]</scope>
    <source>
        <strain evidence="1 2">N1-3</strain>
    </source>
</reference>